<keyword evidence="3" id="KW-1185">Reference proteome</keyword>
<keyword evidence="1" id="KW-0732">Signal</keyword>
<proteinExistence type="predicted"/>
<reference evidence="2 3" key="1">
    <citation type="submission" date="2023-08" db="EMBL/GenBank/DDBJ databases">
        <authorList>
            <person name="Girao M."/>
            <person name="Carvalho M.F."/>
        </authorList>
    </citation>
    <scope>NUCLEOTIDE SEQUENCE [LARGE SCALE GENOMIC DNA]</scope>
    <source>
        <strain evidence="2 3">CT-R113</strain>
    </source>
</reference>
<dbReference type="EMBL" id="JAUZMY010000007">
    <property type="protein sequence ID" value="MEE2037460.1"/>
    <property type="molecule type" value="Genomic_DNA"/>
</dbReference>
<feature type="signal peptide" evidence="1">
    <location>
        <begin position="1"/>
        <end position="24"/>
    </location>
</feature>
<evidence type="ECO:0000256" key="1">
    <source>
        <dbReference type="SAM" id="SignalP"/>
    </source>
</evidence>
<dbReference type="Proteomes" id="UP001356095">
    <property type="component" value="Unassembled WGS sequence"/>
</dbReference>
<gene>
    <name evidence="2" type="ORF">Q8791_09535</name>
</gene>
<comment type="caution">
    <text evidence="2">The sequence shown here is derived from an EMBL/GenBank/DDBJ whole genome shotgun (WGS) entry which is preliminary data.</text>
</comment>
<accession>A0ABU7K5D8</accession>
<feature type="chain" id="PRO_5047063643" evidence="1">
    <location>
        <begin position="25"/>
        <end position="44"/>
    </location>
</feature>
<evidence type="ECO:0000313" key="2">
    <source>
        <dbReference type="EMBL" id="MEE2037460.1"/>
    </source>
</evidence>
<dbReference type="RefSeq" id="WP_330091256.1">
    <property type="nucleotide sequence ID" value="NZ_JAUZMY010000007.1"/>
</dbReference>
<sequence length="44" mass="4582">MRRIIAALALTVAALGITAAPASADDSCDHLTQGTPPWYACVLR</sequence>
<organism evidence="2 3">
    <name type="scientific">Nocardiopsis codii</name>
    <dbReference type="NCBI Taxonomy" id="3065942"/>
    <lineage>
        <taxon>Bacteria</taxon>
        <taxon>Bacillati</taxon>
        <taxon>Actinomycetota</taxon>
        <taxon>Actinomycetes</taxon>
        <taxon>Streptosporangiales</taxon>
        <taxon>Nocardiopsidaceae</taxon>
        <taxon>Nocardiopsis</taxon>
    </lineage>
</organism>
<name>A0ABU7K5D8_9ACTN</name>
<protein>
    <submittedName>
        <fullName evidence="2">Uncharacterized protein</fullName>
    </submittedName>
</protein>
<evidence type="ECO:0000313" key="3">
    <source>
        <dbReference type="Proteomes" id="UP001356095"/>
    </source>
</evidence>